<dbReference type="AlphaFoldDB" id="A0A562IQL8"/>
<accession>A0A562IQL8</accession>
<gene>
    <name evidence="2" type="ORF">JD78_01629</name>
</gene>
<dbReference type="RefSeq" id="WP_153361176.1">
    <property type="nucleotide sequence ID" value="NZ_JABGDC010000117.1"/>
</dbReference>
<organism evidence="2 3">
    <name type="scientific">Modestobacter roseus</name>
    <dbReference type="NCBI Taxonomy" id="1181884"/>
    <lineage>
        <taxon>Bacteria</taxon>
        <taxon>Bacillati</taxon>
        <taxon>Actinomycetota</taxon>
        <taxon>Actinomycetes</taxon>
        <taxon>Geodermatophilales</taxon>
        <taxon>Geodermatophilaceae</taxon>
        <taxon>Modestobacter</taxon>
    </lineage>
</organism>
<reference evidence="2 3" key="1">
    <citation type="submission" date="2019-07" db="EMBL/GenBank/DDBJ databases">
        <title>R&amp;d 2014.</title>
        <authorList>
            <person name="Klenk H.-P."/>
        </authorList>
    </citation>
    <scope>NUCLEOTIDE SEQUENCE [LARGE SCALE GENOMIC DNA]</scope>
    <source>
        <strain evidence="2 3">DSM 45764</strain>
    </source>
</reference>
<feature type="domain" description="STAS" evidence="1">
    <location>
        <begin position="23"/>
        <end position="96"/>
    </location>
</feature>
<dbReference type="EMBL" id="VLKF01000001">
    <property type="protein sequence ID" value="TWH73106.1"/>
    <property type="molecule type" value="Genomic_DNA"/>
</dbReference>
<dbReference type="InterPro" id="IPR036513">
    <property type="entry name" value="STAS_dom_sf"/>
</dbReference>
<proteinExistence type="predicted"/>
<dbReference type="OrthoDB" id="5196102at2"/>
<dbReference type="Pfam" id="PF13466">
    <property type="entry name" value="STAS_2"/>
    <property type="match status" value="1"/>
</dbReference>
<dbReference type="PROSITE" id="PS50801">
    <property type="entry name" value="STAS"/>
    <property type="match status" value="1"/>
</dbReference>
<dbReference type="InterPro" id="IPR002645">
    <property type="entry name" value="STAS_dom"/>
</dbReference>
<dbReference type="CDD" id="cd07043">
    <property type="entry name" value="STAS_anti-anti-sigma_factors"/>
    <property type="match status" value="1"/>
</dbReference>
<comment type="caution">
    <text evidence="2">The sequence shown here is derived from an EMBL/GenBank/DDBJ whole genome shotgun (WGS) entry which is preliminary data.</text>
</comment>
<evidence type="ECO:0000259" key="1">
    <source>
        <dbReference type="PROSITE" id="PS50801"/>
    </source>
</evidence>
<protein>
    <submittedName>
        <fullName evidence="2">STAS domain-containing protein</fullName>
    </submittedName>
</protein>
<dbReference type="Proteomes" id="UP000321490">
    <property type="component" value="Unassembled WGS sequence"/>
</dbReference>
<sequence>MTRSAHQPETAYQQFVDARAGAIRAGGRLSVQGADLMRGAVLVLQGHGHRRVVLDLEGVQAVDDDGLHALRSLQDAMSATGRELVLLHPPAGVGAR</sequence>
<keyword evidence="3" id="KW-1185">Reference proteome</keyword>
<evidence type="ECO:0000313" key="2">
    <source>
        <dbReference type="EMBL" id="TWH73106.1"/>
    </source>
</evidence>
<evidence type="ECO:0000313" key="3">
    <source>
        <dbReference type="Proteomes" id="UP000321490"/>
    </source>
</evidence>
<dbReference type="InterPro" id="IPR058548">
    <property type="entry name" value="MlaB-like_STAS"/>
</dbReference>
<dbReference type="Gene3D" id="3.30.750.24">
    <property type="entry name" value="STAS domain"/>
    <property type="match status" value="1"/>
</dbReference>
<dbReference type="SUPFAM" id="SSF52091">
    <property type="entry name" value="SpoIIaa-like"/>
    <property type="match status" value="1"/>
</dbReference>
<name>A0A562IQL8_9ACTN</name>